<dbReference type="PANTHER" id="PTHR11638">
    <property type="entry name" value="ATP-DEPENDENT CLP PROTEASE"/>
    <property type="match status" value="1"/>
</dbReference>
<proteinExistence type="inferred from homology"/>
<evidence type="ECO:0000256" key="3">
    <source>
        <dbReference type="ARBA" id="ARBA00022840"/>
    </source>
</evidence>
<dbReference type="InterPro" id="IPR027417">
    <property type="entry name" value="P-loop_NTPase"/>
</dbReference>
<reference evidence="5 6" key="1">
    <citation type="submission" date="2017-01" db="EMBL/GenBank/DDBJ databases">
        <title>Novel large sulfur bacteria in the metagenomes of groundwater-fed chemosynthetic microbial mats in the Lake Huron basin.</title>
        <authorList>
            <person name="Sharrar A.M."/>
            <person name="Flood B.E."/>
            <person name="Bailey J.V."/>
            <person name="Jones D.S."/>
            <person name="Biddanda B."/>
            <person name="Ruberg S.A."/>
            <person name="Marcus D.N."/>
            <person name="Dick G.J."/>
        </authorList>
    </citation>
    <scope>NUCLEOTIDE SEQUENCE [LARGE SCALE GENOMIC DNA]</scope>
    <source>
        <strain evidence="5">A8</strain>
    </source>
</reference>
<organism evidence="5 6">
    <name type="scientific">Thiothrix lacustris</name>
    <dbReference type="NCBI Taxonomy" id="525917"/>
    <lineage>
        <taxon>Bacteria</taxon>
        <taxon>Pseudomonadati</taxon>
        <taxon>Pseudomonadota</taxon>
        <taxon>Gammaproteobacteria</taxon>
        <taxon>Thiotrichales</taxon>
        <taxon>Thiotrichaceae</taxon>
        <taxon>Thiothrix</taxon>
    </lineage>
</organism>
<dbReference type="SMART" id="SM01086">
    <property type="entry name" value="ClpB_D2-small"/>
    <property type="match status" value="1"/>
</dbReference>
<feature type="non-terminal residue" evidence="5">
    <location>
        <position position="1"/>
    </location>
</feature>
<keyword evidence="3" id="KW-0067">ATP-binding</keyword>
<dbReference type="GO" id="GO:0034605">
    <property type="term" value="P:cellular response to heat"/>
    <property type="evidence" value="ECO:0007669"/>
    <property type="project" value="TreeGrafter"/>
</dbReference>
<sequence length="102" mass="11117">FHPLDQAEIRLIADIQLNNLRKRLAARDLGIHISDAALDLLAEAGFDPVYGARPLKRAIQQQVENPLAQQILGGKFMPGDTIAVGVEEGRLTFMALVEATEA</sequence>
<dbReference type="GO" id="GO:0016887">
    <property type="term" value="F:ATP hydrolysis activity"/>
    <property type="evidence" value="ECO:0007669"/>
    <property type="project" value="TreeGrafter"/>
</dbReference>
<dbReference type="GO" id="GO:0005524">
    <property type="term" value="F:ATP binding"/>
    <property type="evidence" value="ECO:0007669"/>
    <property type="project" value="UniProtKB-KW"/>
</dbReference>
<dbReference type="Gene3D" id="1.10.8.60">
    <property type="match status" value="1"/>
</dbReference>
<feature type="domain" description="Clp ATPase C-terminal" evidence="4">
    <location>
        <begin position="4"/>
        <end position="93"/>
    </location>
</feature>
<dbReference type="AlphaFoldDB" id="A0A1Y1QX17"/>
<accession>A0A1Y1QX17</accession>
<comment type="caution">
    <text evidence="5">The sequence shown here is derived from an EMBL/GenBank/DDBJ whole genome shotgun (WGS) entry which is preliminary data.</text>
</comment>
<dbReference type="Proteomes" id="UP000192491">
    <property type="component" value="Unassembled WGS sequence"/>
</dbReference>
<evidence type="ECO:0000313" key="6">
    <source>
        <dbReference type="Proteomes" id="UP000192491"/>
    </source>
</evidence>
<dbReference type="SUPFAM" id="SSF52540">
    <property type="entry name" value="P-loop containing nucleoside triphosphate hydrolases"/>
    <property type="match status" value="1"/>
</dbReference>
<dbReference type="PANTHER" id="PTHR11638:SF18">
    <property type="entry name" value="HEAT SHOCK PROTEIN 104"/>
    <property type="match status" value="1"/>
</dbReference>
<dbReference type="InterPro" id="IPR050130">
    <property type="entry name" value="ClpA_ClpB"/>
</dbReference>
<evidence type="ECO:0000259" key="4">
    <source>
        <dbReference type="SMART" id="SM01086"/>
    </source>
</evidence>
<dbReference type="InterPro" id="IPR019489">
    <property type="entry name" value="Clp_ATPase_C"/>
</dbReference>
<evidence type="ECO:0000256" key="2">
    <source>
        <dbReference type="ARBA" id="ARBA00022741"/>
    </source>
</evidence>
<evidence type="ECO:0000256" key="1">
    <source>
        <dbReference type="ARBA" id="ARBA00008675"/>
    </source>
</evidence>
<keyword evidence="2" id="KW-0547">Nucleotide-binding</keyword>
<protein>
    <recommendedName>
        <fullName evidence="4">Clp ATPase C-terminal domain-containing protein</fullName>
    </recommendedName>
</protein>
<name>A0A1Y1QX17_9GAMM</name>
<evidence type="ECO:0000313" key="5">
    <source>
        <dbReference type="EMBL" id="OQX15831.1"/>
    </source>
</evidence>
<dbReference type="Pfam" id="PF10431">
    <property type="entry name" value="ClpB_D2-small"/>
    <property type="match status" value="1"/>
</dbReference>
<dbReference type="EMBL" id="MTEJ01000010">
    <property type="protein sequence ID" value="OQX15831.1"/>
    <property type="molecule type" value="Genomic_DNA"/>
</dbReference>
<comment type="similarity">
    <text evidence="1">Belongs to the ClpA/ClpB family.</text>
</comment>
<gene>
    <name evidence="5" type="ORF">BWK73_05450</name>
</gene>
<dbReference type="GO" id="GO:0005737">
    <property type="term" value="C:cytoplasm"/>
    <property type="evidence" value="ECO:0007669"/>
    <property type="project" value="TreeGrafter"/>
</dbReference>
<dbReference type="FunFam" id="1.10.8.60:FF:000017">
    <property type="entry name" value="ATP-dependent chaperone ClpB"/>
    <property type="match status" value="1"/>
</dbReference>